<proteinExistence type="predicted"/>
<keyword evidence="4" id="KW-1185">Reference proteome</keyword>
<keyword evidence="2" id="KW-0812">Transmembrane</keyword>
<accession>A0ABS3HZC8</accession>
<gene>
    <name evidence="3" type="ORF">JZO71_05705</name>
</gene>
<dbReference type="EMBL" id="JAFLWI010000006">
    <property type="protein sequence ID" value="MBO0481819.1"/>
    <property type="molecule type" value="Genomic_DNA"/>
</dbReference>
<feature type="coiled-coil region" evidence="1">
    <location>
        <begin position="123"/>
        <end position="157"/>
    </location>
</feature>
<evidence type="ECO:0000256" key="2">
    <source>
        <dbReference type="SAM" id="Phobius"/>
    </source>
</evidence>
<protein>
    <submittedName>
        <fullName evidence="3">Uncharacterized protein</fullName>
    </submittedName>
</protein>
<comment type="caution">
    <text evidence="3">The sequence shown here is derived from an EMBL/GenBank/DDBJ whole genome shotgun (WGS) entry which is preliminary data.</text>
</comment>
<sequence length="330" mass="37848">MVNENKDLAKIFVEIVLEASNENYLIANKKAIIEILEAIDSQKSPSPYDAITLYIFEKGIENPDELIALFDVTQKLYEDDIPDDISLHPNIDLFFKSINRHIRLAVIQQEYIKKNSLEALKISKEAEDKILNLEEKIKEATDKLSDAELQIDKMEQVKGSIYTEFIAILGIFSALIFGLFGGFDGLSEAIVSLGSKWSMGRMLIISSGIMLSLTLLIFGLLQWVARITDRKLTSCDCYKRGLPCEHSLFQRHRTLFSLVLSFIFVFLIGEYIESYENIAGIDVFQATHQYLFKVLAWGIPIVMIIMIIFVLYEVFKKPDFNLFKTFRKQK</sequence>
<keyword evidence="1" id="KW-0175">Coiled coil</keyword>
<organism evidence="3 4">
    <name type="scientific">Candidatus Enterococcus courvalinii</name>
    <dbReference type="NCBI Taxonomy" id="2815329"/>
    <lineage>
        <taxon>Bacteria</taxon>
        <taxon>Bacillati</taxon>
        <taxon>Bacillota</taxon>
        <taxon>Bacilli</taxon>
        <taxon>Lactobacillales</taxon>
        <taxon>Enterococcaceae</taxon>
        <taxon>Enterococcus</taxon>
    </lineage>
</organism>
<feature type="transmembrane region" description="Helical" evidence="2">
    <location>
        <begin position="203"/>
        <end position="224"/>
    </location>
</feature>
<reference evidence="3 4" key="1">
    <citation type="submission" date="2021-03" db="EMBL/GenBank/DDBJ databases">
        <title>Enterococcal diversity collection.</title>
        <authorList>
            <person name="Gilmore M.S."/>
            <person name="Schwartzman J."/>
            <person name="Van Tyne D."/>
            <person name="Martin M."/>
            <person name="Earl A.M."/>
            <person name="Manson A.L."/>
            <person name="Straub T."/>
            <person name="Salamzade R."/>
            <person name="Saavedra J."/>
            <person name="Lebreton F."/>
            <person name="Prichula J."/>
            <person name="Schaufler K."/>
            <person name="Gaca A."/>
            <person name="Sgardioli B."/>
            <person name="Wagenaar J."/>
            <person name="Strong T."/>
        </authorList>
    </citation>
    <scope>NUCLEOTIDE SEQUENCE [LARGE SCALE GENOMIC DNA]</scope>
    <source>
        <strain evidence="3 4">MSG2901</strain>
    </source>
</reference>
<dbReference type="Proteomes" id="UP000664832">
    <property type="component" value="Unassembled WGS sequence"/>
</dbReference>
<dbReference type="RefSeq" id="WP_206898582.1">
    <property type="nucleotide sequence ID" value="NZ_JAFLWI010000006.1"/>
</dbReference>
<evidence type="ECO:0000313" key="4">
    <source>
        <dbReference type="Proteomes" id="UP000664832"/>
    </source>
</evidence>
<evidence type="ECO:0000256" key="1">
    <source>
        <dbReference type="SAM" id="Coils"/>
    </source>
</evidence>
<evidence type="ECO:0000313" key="3">
    <source>
        <dbReference type="EMBL" id="MBO0481819.1"/>
    </source>
</evidence>
<keyword evidence="2" id="KW-1133">Transmembrane helix</keyword>
<feature type="transmembrane region" description="Helical" evidence="2">
    <location>
        <begin position="294"/>
        <end position="315"/>
    </location>
</feature>
<keyword evidence="2" id="KW-0472">Membrane</keyword>
<feature type="transmembrane region" description="Helical" evidence="2">
    <location>
        <begin position="255"/>
        <end position="274"/>
    </location>
</feature>
<feature type="transmembrane region" description="Helical" evidence="2">
    <location>
        <begin position="161"/>
        <end position="183"/>
    </location>
</feature>
<name>A0ABS3HZC8_9ENTE</name>